<dbReference type="AlphaFoldDB" id="A0A556MBC5"/>
<feature type="chain" id="PRO_5021951690" description="Translation initiation factor IF-2" evidence="2">
    <location>
        <begin position="28"/>
        <end position="305"/>
    </location>
</feature>
<feature type="signal peptide" evidence="2">
    <location>
        <begin position="1"/>
        <end position="27"/>
    </location>
</feature>
<dbReference type="PROSITE" id="PS51257">
    <property type="entry name" value="PROKAR_LIPOPROTEIN"/>
    <property type="match status" value="1"/>
</dbReference>
<evidence type="ECO:0000313" key="4">
    <source>
        <dbReference type="Proteomes" id="UP000318733"/>
    </source>
</evidence>
<feature type="region of interest" description="Disordered" evidence="1">
    <location>
        <begin position="188"/>
        <end position="305"/>
    </location>
</feature>
<evidence type="ECO:0000313" key="3">
    <source>
        <dbReference type="EMBL" id="TSJ37196.1"/>
    </source>
</evidence>
<dbReference type="EMBL" id="VLPK01000005">
    <property type="protein sequence ID" value="TSJ37196.1"/>
    <property type="molecule type" value="Genomic_DNA"/>
</dbReference>
<dbReference type="OrthoDB" id="800068at2"/>
<evidence type="ECO:0000256" key="1">
    <source>
        <dbReference type="SAM" id="MobiDB-lite"/>
    </source>
</evidence>
<reference evidence="3 4" key="1">
    <citation type="submission" date="2019-07" db="EMBL/GenBank/DDBJ databases">
        <authorList>
            <person name="Huq M.A."/>
        </authorList>
    </citation>
    <scope>NUCLEOTIDE SEQUENCE [LARGE SCALE GENOMIC DNA]</scope>
    <source>
        <strain evidence="3 4">MAH-19</strain>
    </source>
</reference>
<dbReference type="RefSeq" id="WP_144250231.1">
    <property type="nucleotide sequence ID" value="NZ_VLPK01000005.1"/>
</dbReference>
<comment type="caution">
    <text evidence="3">The sequence shown here is derived from an EMBL/GenBank/DDBJ whole genome shotgun (WGS) entry which is preliminary data.</text>
</comment>
<protein>
    <recommendedName>
        <fullName evidence="5">Translation initiation factor IF-2</fullName>
    </recommendedName>
</protein>
<evidence type="ECO:0008006" key="5">
    <source>
        <dbReference type="Google" id="ProtNLM"/>
    </source>
</evidence>
<feature type="compositionally biased region" description="Low complexity" evidence="1">
    <location>
        <begin position="189"/>
        <end position="221"/>
    </location>
</feature>
<evidence type="ECO:0000256" key="2">
    <source>
        <dbReference type="SAM" id="SignalP"/>
    </source>
</evidence>
<sequence length="305" mass="32520">MKTILPLGIIIIIAIALSSCSSMNNLAKTQTIGDDVYYTKAKAGDSFDPQPQYAQNSYTNNDDYYYYGDYKSRIDRFSYLTPFDYSDDFYYDYASNDYATPPPANTSATEQIDNGDDDYADAYDDLGIYSAYDFGYGDFGGYDNYGYGVAYSSYIYGGGGRVSHKRSHAGDRFSRANSGGLVFNKIGVSSGSRPSSSAGLNFSRGNGTSTNNNGNTAFTGSRRPGGSYAVYPGRPGINSTAYVNPTGNGNRIIRQDNPRPVIQQQQTIERYSPPPSTSSSSSSGSSGSSGGGGAASGGGGRPVRP</sequence>
<keyword evidence="2" id="KW-0732">Signal</keyword>
<dbReference type="Proteomes" id="UP000318733">
    <property type="component" value="Unassembled WGS sequence"/>
</dbReference>
<proteinExistence type="predicted"/>
<name>A0A556MBC5_9SPHI</name>
<organism evidence="3 4">
    <name type="scientific">Mucilaginibacter corticis</name>
    <dbReference type="NCBI Taxonomy" id="2597670"/>
    <lineage>
        <taxon>Bacteria</taxon>
        <taxon>Pseudomonadati</taxon>
        <taxon>Bacteroidota</taxon>
        <taxon>Sphingobacteriia</taxon>
        <taxon>Sphingobacteriales</taxon>
        <taxon>Sphingobacteriaceae</taxon>
        <taxon>Mucilaginibacter</taxon>
    </lineage>
</organism>
<feature type="compositionally biased region" description="Polar residues" evidence="1">
    <location>
        <begin position="237"/>
        <end position="249"/>
    </location>
</feature>
<accession>A0A556MBC5</accession>
<keyword evidence="4" id="KW-1185">Reference proteome</keyword>
<gene>
    <name evidence="3" type="ORF">FO440_20745</name>
</gene>
<feature type="compositionally biased region" description="Gly residues" evidence="1">
    <location>
        <begin position="287"/>
        <end position="305"/>
    </location>
</feature>